<sequence>MGTEPWCHGKEEDAVRLFDWFLKMLLLGCPIGSATTTVEDGLTGDISPMEADKAPGGPVGLSIATGHPALPYPLIMTSWKHSRTGLQLARCNGYGNQQATAETSGDKNRCTICGLVCTSRCMAGGWGLVDRALVTPNSRILFLSPGLSELLPLCSGTLEHWLAGIGSQPRQVGKWANEATL</sequence>
<dbReference type="AlphaFoldDB" id="A0AAD5WSH3"/>
<dbReference type="Proteomes" id="UP001201980">
    <property type="component" value="Unassembled WGS sequence"/>
</dbReference>
<dbReference type="InterPro" id="IPR017896">
    <property type="entry name" value="4Fe4S_Fe-S-bd"/>
</dbReference>
<comment type="caution">
    <text evidence="2">The sequence shown here is derived from an EMBL/GenBank/DDBJ whole genome shotgun (WGS) entry which is preliminary data.</text>
</comment>
<evidence type="ECO:0000313" key="3">
    <source>
        <dbReference type="Proteomes" id="UP001201980"/>
    </source>
</evidence>
<reference evidence="2" key="1">
    <citation type="submission" date="2022-07" db="EMBL/GenBank/DDBJ databases">
        <title>Draft genome sequence of Zalerion maritima ATCC 34329, a (micro)plastics degrading marine fungus.</title>
        <authorList>
            <person name="Paco A."/>
            <person name="Goncalves M.F.M."/>
            <person name="Rocha-Santos T.A.P."/>
            <person name="Alves A."/>
        </authorList>
    </citation>
    <scope>NUCLEOTIDE SEQUENCE</scope>
    <source>
        <strain evidence="2">ATCC 34329</strain>
    </source>
</reference>
<keyword evidence="3" id="KW-1185">Reference proteome</keyword>
<dbReference type="PROSITE" id="PS51379">
    <property type="entry name" value="4FE4S_FER_2"/>
    <property type="match status" value="1"/>
</dbReference>
<name>A0AAD5WSH3_9PEZI</name>
<evidence type="ECO:0000259" key="1">
    <source>
        <dbReference type="PROSITE" id="PS51379"/>
    </source>
</evidence>
<evidence type="ECO:0000313" key="2">
    <source>
        <dbReference type="EMBL" id="KAJ2899217.1"/>
    </source>
</evidence>
<protein>
    <recommendedName>
        <fullName evidence="1">4Fe-4S ferredoxin-type domain-containing protein</fullName>
    </recommendedName>
</protein>
<proteinExistence type="predicted"/>
<feature type="domain" description="4Fe-4S ferredoxin-type" evidence="1">
    <location>
        <begin position="101"/>
        <end position="131"/>
    </location>
</feature>
<gene>
    <name evidence="2" type="ORF">MKZ38_003360</name>
</gene>
<organism evidence="2 3">
    <name type="scientific">Zalerion maritima</name>
    <dbReference type="NCBI Taxonomy" id="339359"/>
    <lineage>
        <taxon>Eukaryota</taxon>
        <taxon>Fungi</taxon>
        <taxon>Dikarya</taxon>
        <taxon>Ascomycota</taxon>
        <taxon>Pezizomycotina</taxon>
        <taxon>Sordariomycetes</taxon>
        <taxon>Lulworthiomycetidae</taxon>
        <taxon>Lulworthiales</taxon>
        <taxon>Lulworthiaceae</taxon>
        <taxon>Zalerion</taxon>
    </lineage>
</organism>
<dbReference type="EMBL" id="JAKWBI020000204">
    <property type="protein sequence ID" value="KAJ2899217.1"/>
    <property type="molecule type" value="Genomic_DNA"/>
</dbReference>
<accession>A0AAD5WSH3</accession>